<keyword evidence="4" id="KW-1003">Cell membrane</keyword>
<dbReference type="CDD" id="cd10322">
    <property type="entry name" value="SLC5sbd"/>
    <property type="match status" value="1"/>
</dbReference>
<feature type="transmembrane region" description="Helical" evidence="14">
    <location>
        <begin position="182"/>
        <end position="200"/>
    </location>
</feature>
<evidence type="ECO:0000256" key="13">
    <source>
        <dbReference type="RuleBase" id="RU362091"/>
    </source>
</evidence>
<dbReference type="PANTHER" id="PTHR48086:SF3">
    <property type="entry name" value="SODIUM_PROLINE SYMPORTER"/>
    <property type="match status" value="1"/>
</dbReference>
<sequence length="572" mass="61523">MQPVDWAVLPIYLAGITLLGVWTARKVKTSGDFFMPRRFGKMMMLTFAFGTGTSSDQAVSVASQTLTNGVSAIWWQWLWLPATPFYWLIAPIMRRFRAVTTADVYTLRYDRSVGVLFAVVGVVSLAAKIGLLLTGVGAMVDSCTGGSIDATWAIAIVTVLFVTYGMAGGLAAAIVTDFVQGIMTVLFSFLLLPFVLQATGGLEGVRQTLTAHNPAMLSLLAPGKIDAFFVVMYSLQALVGIVAYPFIMGVCGAGRTEMDGRVGFMCGNILKRVCTAAWSLTALAAVAWYLNSGADLATLTPDHLYGDVARAFLPGVMPGLLGVFLACLLASIMSSCDAIMISSAALFTENVYRPIVSDRDERHYITVGRLVSLAVVISGVAFAFWFKDDVVAALKFWFKVSPTIGIAFWIGLLWRGATPLGAWAGTLAAIAGWFAATHPRVANWLGERGYADFVNLASQKNAGAWELSEPWVIVAYMACGVAACIAVSLVTRKTPPERLQRFYDLTRTPIREGEVVRTPCTLPEGVEPAKRRMLLTAGGLEIPVPSATSVVGFIAGWLMVGLLIGGFLWLIN</sequence>
<comment type="similarity">
    <text evidence="2 13">Belongs to the sodium:solute symporter (SSF) (TC 2.A.21) family.</text>
</comment>
<protein>
    <submittedName>
        <fullName evidence="15">Sodium/pantothenate symporter</fullName>
    </submittedName>
</protein>
<keyword evidence="8" id="KW-0915">Sodium</keyword>
<feature type="transmembrane region" description="Helical" evidence="14">
    <location>
        <begin position="550"/>
        <end position="571"/>
    </location>
</feature>
<feature type="transmembrane region" description="Helical" evidence="14">
    <location>
        <begin position="392"/>
        <end position="413"/>
    </location>
</feature>
<dbReference type="GO" id="GO:0015293">
    <property type="term" value="F:symporter activity"/>
    <property type="evidence" value="ECO:0007669"/>
    <property type="project" value="UniProtKB-KW"/>
</dbReference>
<evidence type="ECO:0000256" key="3">
    <source>
        <dbReference type="ARBA" id="ARBA00022448"/>
    </source>
</evidence>
<proteinExistence type="inferred from homology"/>
<dbReference type="KEGG" id="pnd:Pla175_38400"/>
<feature type="transmembrane region" description="Helical" evidence="14">
    <location>
        <begin position="367"/>
        <end position="386"/>
    </location>
</feature>
<evidence type="ECO:0000256" key="8">
    <source>
        <dbReference type="ARBA" id="ARBA00023053"/>
    </source>
</evidence>
<dbReference type="GO" id="GO:0006814">
    <property type="term" value="P:sodium ion transport"/>
    <property type="evidence" value="ECO:0007669"/>
    <property type="project" value="UniProtKB-KW"/>
</dbReference>
<feature type="transmembrane region" description="Helical" evidence="14">
    <location>
        <begin position="471"/>
        <end position="491"/>
    </location>
</feature>
<dbReference type="EMBL" id="CP036291">
    <property type="protein sequence ID" value="QDU90436.1"/>
    <property type="molecule type" value="Genomic_DNA"/>
</dbReference>
<dbReference type="InterPro" id="IPR050277">
    <property type="entry name" value="Sodium:Solute_Symporter"/>
</dbReference>
<reference evidence="15 16" key="1">
    <citation type="submission" date="2019-02" db="EMBL/GenBank/DDBJ databases">
        <title>Deep-cultivation of Planctomycetes and their phenomic and genomic characterization uncovers novel biology.</title>
        <authorList>
            <person name="Wiegand S."/>
            <person name="Jogler M."/>
            <person name="Boedeker C."/>
            <person name="Pinto D."/>
            <person name="Vollmers J."/>
            <person name="Rivas-Marin E."/>
            <person name="Kohn T."/>
            <person name="Peeters S.H."/>
            <person name="Heuer A."/>
            <person name="Rast P."/>
            <person name="Oberbeckmann S."/>
            <person name="Bunk B."/>
            <person name="Jeske O."/>
            <person name="Meyerdierks A."/>
            <person name="Storesund J.E."/>
            <person name="Kallscheuer N."/>
            <person name="Luecker S."/>
            <person name="Lage O.M."/>
            <person name="Pohl T."/>
            <person name="Merkel B.J."/>
            <person name="Hornburger P."/>
            <person name="Mueller R.-W."/>
            <person name="Bruemmer F."/>
            <person name="Labrenz M."/>
            <person name="Spormann A.M."/>
            <person name="Op den Camp H."/>
            <person name="Overmann J."/>
            <person name="Amann R."/>
            <person name="Jetten M.S.M."/>
            <person name="Mascher T."/>
            <person name="Medema M.H."/>
            <person name="Devos D.P."/>
            <person name="Kaster A.-K."/>
            <person name="Ovreas L."/>
            <person name="Rohde M."/>
            <person name="Galperin M.Y."/>
            <person name="Jogler C."/>
        </authorList>
    </citation>
    <scope>NUCLEOTIDE SEQUENCE [LARGE SCALE GENOMIC DNA]</scope>
    <source>
        <strain evidence="15 16">Pla175</strain>
    </source>
</reference>
<evidence type="ECO:0000256" key="12">
    <source>
        <dbReference type="ARBA" id="ARBA00033708"/>
    </source>
</evidence>
<evidence type="ECO:0000256" key="4">
    <source>
        <dbReference type="ARBA" id="ARBA00022475"/>
    </source>
</evidence>
<keyword evidence="10 14" id="KW-0472">Membrane</keyword>
<comment type="catalytic activity">
    <reaction evidence="12">
        <text>L-proline(in) + Na(+)(in) = L-proline(out) + Na(+)(out)</text>
        <dbReference type="Rhea" id="RHEA:28967"/>
        <dbReference type="ChEBI" id="CHEBI:29101"/>
        <dbReference type="ChEBI" id="CHEBI:60039"/>
    </reaction>
</comment>
<dbReference type="PROSITE" id="PS50283">
    <property type="entry name" value="NA_SOLUT_SYMP_3"/>
    <property type="match status" value="1"/>
</dbReference>
<keyword evidence="16" id="KW-1185">Reference proteome</keyword>
<comment type="subcellular location">
    <subcellularLocation>
        <location evidence="1">Cell membrane</location>
        <topology evidence="1">Multi-pass membrane protein</topology>
    </subcellularLocation>
</comment>
<dbReference type="AlphaFoldDB" id="A0A518DG36"/>
<dbReference type="GO" id="GO:0005886">
    <property type="term" value="C:plasma membrane"/>
    <property type="evidence" value="ECO:0007669"/>
    <property type="project" value="UniProtKB-SubCell"/>
</dbReference>
<gene>
    <name evidence="15" type="primary">panF</name>
    <name evidence="15" type="ORF">Pla175_38400</name>
</gene>
<keyword evidence="3" id="KW-0813">Transport</keyword>
<name>A0A518DG36_9BACT</name>
<keyword evidence="11" id="KW-0739">Sodium transport</keyword>
<evidence type="ECO:0000256" key="10">
    <source>
        <dbReference type="ARBA" id="ARBA00023136"/>
    </source>
</evidence>
<keyword evidence="6" id="KW-0769">Symport</keyword>
<organism evidence="15 16">
    <name type="scientific">Pirellulimonas nuda</name>
    <dbReference type="NCBI Taxonomy" id="2528009"/>
    <lineage>
        <taxon>Bacteria</taxon>
        <taxon>Pseudomonadati</taxon>
        <taxon>Planctomycetota</taxon>
        <taxon>Planctomycetia</taxon>
        <taxon>Pirellulales</taxon>
        <taxon>Lacipirellulaceae</taxon>
        <taxon>Pirellulimonas</taxon>
    </lineage>
</organism>
<feature type="transmembrane region" description="Helical" evidence="14">
    <location>
        <begin position="320"/>
        <end position="347"/>
    </location>
</feature>
<feature type="transmembrane region" description="Helical" evidence="14">
    <location>
        <begin position="227"/>
        <end position="248"/>
    </location>
</feature>
<dbReference type="PANTHER" id="PTHR48086">
    <property type="entry name" value="SODIUM/PROLINE SYMPORTER-RELATED"/>
    <property type="match status" value="1"/>
</dbReference>
<dbReference type="RefSeq" id="WP_145288905.1">
    <property type="nucleotide sequence ID" value="NZ_CP036291.1"/>
</dbReference>
<evidence type="ECO:0000256" key="9">
    <source>
        <dbReference type="ARBA" id="ARBA00023065"/>
    </source>
</evidence>
<dbReference type="OrthoDB" id="223206at2"/>
<evidence type="ECO:0000256" key="5">
    <source>
        <dbReference type="ARBA" id="ARBA00022692"/>
    </source>
</evidence>
<feature type="transmembrane region" description="Helical" evidence="14">
    <location>
        <begin position="113"/>
        <end position="140"/>
    </location>
</feature>
<feature type="transmembrane region" description="Helical" evidence="14">
    <location>
        <begin position="269"/>
        <end position="290"/>
    </location>
</feature>
<keyword evidence="5 14" id="KW-0812">Transmembrane</keyword>
<evidence type="ECO:0000313" key="16">
    <source>
        <dbReference type="Proteomes" id="UP000317429"/>
    </source>
</evidence>
<dbReference type="InterPro" id="IPR001734">
    <property type="entry name" value="Na/solute_symporter"/>
</dbReference>
<accession>A0A518DG36</accession>
<evidence type="ECO:0000256" key="11">
    <source>
        <dbReference type="ARBA" id="ARBA00023201"/>
    </source>
</evidence>
<evidence type="ECO:0000256" key="7">
    <source>
        <dbReference type="ARBA" id="ARBA00022989"/>
    </source>
</evidence>
<evidence type="ECO:0000313" key="15">
    <source>
        <dbReference type="EMBL" id="QDU90436.1"/>
    </source>
</evidence>
<evidence type="ECO:0000256" key="1">
    <source>
        <dbReference type="ARBA" id="ARBA00004651"/>
    </source>
</evidence>
<evidence type="ECO:0000256" key="6">
    <source>
        <dbReference type="ARBA" id="ARBA00022847"/>
    </source>
</evidence>
<dbReference type="Pfam" id="PF00474">
    <property type="entry name" value="SSF"/>
    <property type="match status" value="1"/>
</dbReference>
<keyword evidence="9" id="KW-0406">Ion transport</keyword>
<dbReference type="Proteomes" id="UP000317429">
    <property type="component" value="Chromosome"/>
</dbReference>
<feature type="transmembrane region" description="Helical" evidence="14">
    <location>
        <begin position="6"/>
        <end position="24"/>
    </location>
</feature>
<evidence type="ECO:0000256" key="14">
    <source>
        <dbReference type="SAM" id="Phobius"/>
    </source>
</evidence>
<dbReference type="InterPro" id="IPR038377">
    <property type="entry name" value="Na/Glc_symporter_sf"/>
</dbReference>
<feature type="transmembrane region" description="Helical" evidence="14">
    <location>
        <begin position="152"/>
        <end position="175"/>
    </location>
</feature>
<dbReference type="Gene3D" id="1.20.1730.10">
    <property type="entry name" value="Sodium/glucose cotransporter"/>
    <property type="match status" value="1"/>
</dbReference>
<feature type="transmembrane region" description="Helical" evidence="14">
    <location>
        <begin position="420"/>
        <end position="436"/>
    </location>
</feature>
<feature type="transmembrane region" description="Helical" evidence="14">
    <location>
        <begin position="72"/>
        <end position="92"/>
    </location>
</feature>
<keyword evidence="7 14" id="KW-1133">Transmembrane helix</keyword>
<evidence type="ECO:0000256" key="2">
    <source>
        <dbReference type="ARBA" id="ARBA00006434"/>
    </source>
</evidence>